<keyword evidence="1" id="KW-0808">Transferase</keyword>
<reference evidence="2" key="1">
    <citation type="submission" date="2015-07" db="EMBL/GenBank/DDBJ databases">
        <title>Discovery of a poly(ethylene terephthalate assimilation.</title>
        <authorList>
            <person name="Yoshida S."/>
            <person name="Hiraga K."/>
            <person name="Takehana T."/>
            <person name="Taniguchi I."/>
            <person name="Yamaji H."/>
            <person name="Maeda Y."/>
            <person name="Toyohara K."/>
            <person name="Miyamoto K."/>
            <person name="Kimura Y."/>
            <person name="Oda K."/>
        </authorList>
    </citation>
    <scope>NUCLEOTIDE SEQUENCE [LARGE SCALE GENOMIC DNA]</scope>
    <source>
        <strain evidence="2">NBRC 110686 / TISTR 2288 / 201-F6</strain>
    </source>
</reference>
<evidence type="ECO:0000313" key="2">
    <source>
        <dbReference type="Proteomes" id="UP000037660"/>
    </source>
</evidence>
<dbReference type="GO" id="GO:0047569">
    <property type="term" value="F:3-oxoadipate CoA-transferase activity"/>
    <property type="evidence" value="ECO:0007669"/>
    <property type="project" value="UniProtKB-EC"/>
</dbReference>
<dbReference type="InterPro" id="IPR004165">
    <property type="entry name" value="CoA_trans_fam_I"/>
</dbReference>
<dbReference type="RefSeq" id="WP_054019464.1">
    <property type="nucleotide sequence ID" value="NZ_BBYR01000022.1"/>
</dbReference>
<dbReference type="Proteomes" id="UP000037660">
    <property type="component" value="Unassembled WGS sequence"/>
</dbReference>
<dbReference type="AlphaFoldDB" id="A0A0K8NZP9"/>
<evidence type="ECO:0000313" key="1">
    <source>
        <dbReference type="EMBL" id="GAP35405.1"/>
    </source>
</evidence>
<dbReference type="SMART" id="SM00882">
    <property type="entry name" value="CoA_trans"/>
    <property type="match status" value="1"/>
</dbReference>
<gene>
    <name evidence="1" type="ORF">ISF6_1176</name>
</gene>
<comment type="caution">
    <text evidence="1">The sequence shown here is derived from an EMBL/GenBank/DDBJ whole genome shotgun (WGS) entry which is preliminary data.</text>
</comment>
<dbReference type="OrthoDB" id="9813111at2"/>
<dbReference type="InterPro" id="IPR037171">
    <property type="entry name" value="NagB/RpiA_transferase-like"/>
</dbReference>
<dbReference type="Gene3D" id="3.40.1080.10">
    <property type="entry name" value="Glutaconate Coenzyme A-transferase"/>
    <property type="match status" value="1"/>
</dbReference>
<organism evidence="1 2">
    <name type="scientific">Piscinibacter sakaiensis</name>
    <name type="common">Ideonella sakaiensis</name>
    <dbReference type="NCBI Taxonomy" id="1547922"/>
    <lineage>
        <taxon>Bacteria</taxon>
        <taxon>Pseudomonadati</taxon>
        <taxon>Pseudomonadota</taxon>
        <taxon>Betaproteobacteria</taxon>
        <taxon>Burkholderiales</taxon>
        <taxon>Sphaerotilaceae</taxon>
        <taxon>Piscinibacter</taxon>
    </lineage>
</organism>
<protein>
    <submittedName>
        <fullName evidence="1">3-oxoadipate CoA-transferase, subunit B</fullName>
        <ecNumber evidence="1">2.8.3.6</ecNumber>
    </submittedName>
</protein>
<name>A0A0K8NZP9_PISS1</name>
<sequence>MTATSTAPAGAPWSPFSYIAINLARFVRPHEITFSGVNSTLPMLACLLAKRAYDFPFTYINVAGGVDPQPSSIPLSSSDPVLAEQTASIFANEDFYDLCTRGRMDLTFLGAAQIDGEGCANNSAIGDWHHPKVRLPGGGGGAVMLPTARRACTWRTEHSRRTLVERLDFRTSWGGFHGVVTPIAVFVKRDGRLALQSWHPDASLAEVRERTGFAFDATGAEPTVGPTPREREALAALDPTGQFERDAKVVLR</sequence>
<accession>A0A0K8NZP9</accession>
<keyword evidence="2" id="KW-1185">Reference proteome</keyword>
<proteinExistence type="predicted"/>
<dbReference type="Pfam" id="PF01144">
    <property type="entry name" value="CoA_trans"/>
    <property type="match status" value="1"/>
</dbReference>
<dbReference type="EC" id="2.8.3.6" evidence="1"/>
<dbReference type="SUPFAM" id="SSF100950">
    <property type="entry name" value="NagB/RpiA/CoA transferase-like"/>
    <property type="match status" value="1"/>
</dbReference>
<reference evidence="1 2" key="2">
    <citation type="journal article" date="2016" name="Science">
        <title>A bacterium that degrades and assimilates poly(ethylene terephthalate).</title>
        <authorList>
            <person name="Yoshida S."/>
            <person name="Hiraga K."/>
            <person name="Takehana T."/>
            <person name="Taniguchi I."/>
            <person name="Yamaji H."/>
            <person name="Maeda Y."/>
            <person name="Toyohara K."/>
            <person name="Miyamoto K."/>
            <person name="Kimura Y."/>
            <person name="Oda K."/>
        </authorList>
    </citation>
    <scope>NUCLEOTIDE SEQUENCE [LARGE SCALE GENOMIC DNA]</scope>
    <source>
        <strain evidence="2">NBRC 110686 / TISTR 2288 / 201-F6</strain>
    </source>
</reference>
<dbReference type="STRING" id="1547922.ISF6_1176"/>
<dbReference type="PANTHER" id="PTHR43293:SF3">
    <property type="entry name" value="CHOLESTEROL RING-CLEAVING HYDROLASE IPDB SUBUNIT"/>
    <property type="match status" value="1"/>
</dbReference>
<dbReference type="EMBL" id="BBYR01000022">
    <property type="protein sequence ID" value="GAP35405.1"/>
    <property type="molecule type" value="Genomic_DNA"/>
</dbReference>
<dbReference type="PANTHER" id="PTHR43293">
    <property type="entry name" value="ACETATE COA-TRANSFERASE YDIF"/>
    <property type="match status" value="1"/>
</dbReference>